<keyword evidence="2 4" id="KW-0238">DNA-binding</keyword>
<dbReference type="Proteomes" id="UP001165685">
    <property type="component" value="Unassembled WGS sequence"/>
</dbReference>
<dbReference type="RefSeq" id="WP_270681159.1">
    <property type="nucleotide sequence ID" value="NZ_JAQFWP010000091.1"/>
</dbReference>
<gene>
    <name evidence="6" type="ORF">O4U47_28935</name>
</gene>
<feature type="domain" description="HTH tetR-type" evidence="5">
    <location>
        <begin position="6"/>
        <end position="66"/>
    </location>
</feature>
<keyword evidence="3" id="KW-0804">Transcription</keyword>
<dbReference type="PRINTS" id="PR00455">
    <property type="entry name" value="HTHTETR"/>
</dbReference>
<keyword evidence="1" id="KW-0805">Transcription regulation</keyword>
<dbReference type="InterPro" id="IPR050109">
    <property type="entry name" value="HTH-type_TetR-like_transc_reg"/>
</dbReference>
<reference evidence="6" key="1">
    <citation type="submission" date="2023-01" db="EMBL/GenBank/DDBJ databases">
        <title>Draft genome sequence of Nocardiopsis sp. LSu2-4 isolated from halophytes.</title>
        <authorList>
            <person name="Duangmal K."/>
            <person name="Chantavorakit T."/>
        </authorList>
    </citation>
    <scope>NUCLEOTIDE SEQUENCE</scope>
    <source>
        <strain evidence="6">LSu2-4</strain>
    </source>
</reference>
<dbReference type="PROSITE" id="PS50977">
    <property type="entry name" value="HTH_TETR_2"/>
    <property type="match status" value="1"/>
</dbReference>
<proteinExistence type="predicted"/>
<dbReference type="InterPro" id="IPR009057">
    <property type="entry name" value="Homeodomain-like_sf"/>
</dbReference>
<evidence type="ECO:0000259" key="5">
    <source>
        <dbReference type="PROSITE" id="PS50977"/>
    </source>
</evidence>
<dbReference type="EMBL" id="JAQFWP010000091">
    <property type="protein sequence ID" value="MDA2808569.1"/>
    <property type="molecule type" value="Genomic_DNA"/>
</dbReference>
<evidence type="ECO:0000256" key="4">
    <source>
        <dbReference type="PROSITE-ProRule" id="PRU00335"/>
    </source>
</evidence>
<dbReference type="InterPro" id="IPR001647">
    <property type="entry name" value="HTH_TetR"/>
</dbReference>
<sequence length="189" mass="20670">MPRRRTDTRAEIRETALELFAKKGYTATSLREIAEGLGITKAALYYHFRSKQDLLADMVRPMLDDGERTVRELEEEPDATARRALEAFYDMGRRHGTLFRAVVADTAALGDLGDVVPRLFDWRERLLRLIFGSDPTPRQRALAVLAIGGLQDAAIMAADDGGGGLTGDGGDLRSVVVEGALRALDLPAS</sequence>
<evidence type="ECO:0000256" key="3">
    <source>
        <dbReference type="ARBA" id="ARBA00023163"/>
    </source>
</evidence>
<accession>A0ABT4TV35</accession>
<evidence type="ECO:0000256" key="1">
    <source>
        <dbReference type="ARBA" id="ARBA00023015"/>
    </source>
</evidence>
<comment type="caution">
    <text evidence="6">The sequence shown here is derived from an EMBL/GenBank/DDBJ whole genome shotgun (WGS) entry which is preliminary data.</text>
</comment>
<dbReference type="SUPFAM" id="SSF46689">
    <property type="entry name" value="Homeodomain-like"/>
    <property type="match status" value="1"/>
</dbReference>
<evidence type="ECO:0000313" key="6">
    <source>
        <dbReference type="EMBL" id="MDA2808569.1"/>
    </source>
</evidence>
<evidence type="ECO:0000256" key="2">
    <source>
        <dbReference type="ARBA" id="ARBA00023125"/>
    </source>
</evidence>
<dbReference type="Pfam" id="PF00440">
    <property type="entry name" value="TetR_N"/>
    <property type="match status" value="1"/>
</dbReference>
<dbReference type="InterPro" id="IPR023772">
    <property type="entry name" value="DNA-bd_HTH_TetR-type_CS"/>
</dbReference>
<dbReference type="PANTHER" id="PTHR30055">
    <property type="entry name" value="HTH-TYPE TRANSCRIPTIONAL REGULATOR RUTR"/>
    <property type="match status" value="1"/>
</dbReference>
<dbReference type="PROSITE" id="PS01081">
    <property type="entry name" value="HTH_TETR_1"/>
    <property type="match status" value="1"/>
</dbReference>
<evidence type="ECO:0000313" key="7">
    <source>
        <dbReference type="Proteomes" id="UP001165685"/>
    </source>
</evidence>
<feature type="DNA-binding region" description="H-T-H motif" evidence="4">
    <location>
        <begin position="29"/>
        <end position="48"/>
    </location>
</feature>
<keyword evidence="7" id="KW-1185">Reference proteome</keyword>
<dbReference type="Gene3D" id="1.10.357.10">
    <property type="entry name" value="Tetracycline Repressor, domain 2"/>
    <property type="match status" value="1"/>
</dbReference>
<organism evidence="6 7">
    <name type="scientific">Nocardiopsis suaedae</name>
    <dbReference type="NCBI Taxonomy" id="3018444"/>
    <lineage>
        <taxon>Bacteria</taxon>
        <taxon>Bacillati</taxon>
        <taxon>Actinomycetota</taxon>
        <taxon>Actinomycetes</taxon>
        <taxon>Streptosporangiales</taxon>
        <taxon>Nocardiopsidaceae</taxon>
        <taxon>Nocardiopsis</taxon>
    </lineage>
</organism>
<protein>
    <submittedName>
        <fullName evidence="6">Helix-turn-helix domain containing protein</fullName>
    </submittedName>
</protein>
<dbReference type="PANTHER" id="PTHR30055:SF234">
    <property type="entry name" value="HTH-TYPE TRANSCRIPTIONAL REGULATOR BETI"/>
    <property type="match status" value="1"/>
</dbReference>
<name>A0ABT4TV35_9ACTN</name>